<protein>
    <submittedName>
        <fullName evidence="2">ZT_dimer domain-containing protein</fullName>
    </submittedName>
</protein>
<name>A0AC35UEI2_9BILA</name>
<organism evidence="1 2">
    <name type="scientific">Rhabditophanes sp. KR3021</name>
    <dbReference type="NCBI Taxonomy" id="114890"/>
    <lineage>
        <taxon>Eukaryota</taxon>
        <taxon>Metazoa</taxon>
        <taxon>Ecdysozoa</taxon>
        <taxon>Nematoda</taxon>
        <taxon>Chromadorea</taxon>
        <taxon>Rhabditida</taxon>
        <taxon>Tylenchina</taxon>
        <taxon>Panagrolaimomorpha</taxon>
        <taxon>Strongyloidoidea</taxon>
        <taxon>Alloionematidae</taxon>
        <taxon>Rhabditophanes</taxon>
    </lineage>
</organism>
<accession>A0AC35UEI2</accession>
<evidence type="ECO:0000313" key="1">
    <source>
        <dbReference type="Proteomes" id="UP000095286"/>
    </source>
</evidence>
<proteinExistence type="predicted"/>
<sequence length="371" mass="42106">MTIDANRDNYDVRHRKLKNNEVKAIPKHVHKQFDQILKDPNVKPHLVEYYSYQKDLMDSFHEDLEQVKDITHKRKRKEIDAEDLRRKKMDETLATISLAINISRLILNLVASIISGSYSIISTLIDSCMDLTTGSIIYLSVQAINNTNNFAYPRGRQMLEILTVIVCAVFMGVSNILMIFSSFNAIVTSSVDISISTPVILIVLAGIISKFLLLLACLKNGTSSSRILVQDLRNDIATNFVALAGGYIGYHYYLFADPIGAILICSYIVFSWCSTACEQIPLIVGGQLNQQQYSRIMHLSINHDPRIICLDHLMVYHIGEKAQVELHIVMKESLILKDTHDIVEGLENKLKDLDFVERVFVHCDYRLDGDE</sequence>
<dbReference type="Proteomes" id="UP000095286">
    <property type="component" value="Unplaced"/>
</dbReference>
<evidence type="ECO:0000313" key="2">
    <source>
        <dbReference type="WBParaSite" id="RSKR_0001041200.1"/>
    </source>
</evidence>
<dbReference type="WBParaSite" id="RSKR_0001041200.1">
    <property type="protein sequence ID" value="RSKR_0001041200.1"/>
    <property type="gene ID" value="RSKR_0001041200"/>
</dbReference>
<reference evidence="2" key="1">
    <citation type="submission" date="2016-11" db="UniProtKB">
        <authorList>
            <consortium name="WormBaseParasite"/>
        </authorList>
    </citation>
    <scope>IDENTIFICATION</scope>
    <source>
        <strain evidence="2">KR3021</strain>
    </source>
</reference>